<dbReference type="PANTHER" id="PTHR33164:SF43">
    <property type="entry name" value="HTH-TYPE TRANSCRIPTIONAL REPRESSOR YETL"/>
    <property type="match status" value="1"/>
</dbReference>
<dbReference type="PROSITE" id="PS01117">
    <property type="entry name" value="HTH_MARR_1"/>
    <property type="match status" value="1"/>
</dbReference>
<dbReference type="EMBL" id="JAXCLW010000006">
    <property type="protein sequence ID" value="MDY0884798.1"/>
    <property type="molecule type" value="Genomic_DNA"/>
</dbReference>
<dbReference type="RefSeq" id="WP_320509872.1">
    <property type="nucleotide sequence ID" value="NZ_JAXCLW010000006.1"/>
</dbReference>
<dbReference type="InterPro" id="IPR036390">
    <property type="entry name" value="WH_DNA-bd_sf"/>
</dbReference>
<evidence type="ECO:0000256" key="3">
    <source>
        <dbReference type="ARBA" id="ARBA00023163"/>
    </source>
</evidence>
<evidence type="ECO:0000259" key="4">
    <source>
        <dbReference type="PROSITE" id="PS50995"/>
    </source>
</evidence>
<dbReference type="PROSITE" id="PS50995">
    <property type="entry name" value="HTH_MARR_2"/>
    <property type="match status" value="1"/>
</dbReference>
<keyword evidence="3" id="KW-0804">Transcription</keyword>
<proteinExistence type="predicted"/>
<dbReference type="Proteomes" id="UP001279642">
    <property type="component" value="Unassembled WGS sequence"/>
</dbReference>
<keyword evidence="1" id="KW-0805">Transcription regulation</keyword>
<feature type="domain" description="HTH marR-type" evidence="4">
    <location>
        <begin position="15"/>
        <end position="149"/>
    </location>
</feature>
<keyword evidence="2" id="KW-0238">DNA-binding</keyword>
<dbReference type="PANTHER" id="PTHR33164">
    <property type="entry name" value="TRANSCRIPTIONAL REGULATOR, MARR FAMILY"/>
    <property type="match status" value="1"/>
</dbReference>
<evidence type="ECO:0000256" key="2">
    <source>
        <dbReference type="ARBA" id="ARBA00023125"/>
    </source>
</evidence>
<dbReference type="InterPro" id="IPR000835">
    <property type="entry name" value="HTH_MarR-typ"/>
</dbReference>
<dbReference type="SUPFAM" id="SSF46785">
    <property type="entry name" value="Winged helix' DNA-binding domain"/>
    <property type="match status" value="1"/>
</dbReference>
<protein>
    <submittedName>
        <fullName evidence="5">MarR family transcriptional regulator</fullName>
    </submittedName>
</protein>
<evidence type="ECO:0000256" key="1">
    <source>
        <dbReference type="ARBA" id="ARBA00023015"/>
    </source>
</evidence>
<name>A0ABU5EF10_9PROT</name>
<dbReference type="InterPro" id="IPR039422">
    <property type="entry name" value="MarR/SlyA-like"/>
</dbReference>
<dbReference type="InterPro" id="IPR036388">
    <property type="entry name" value="WH-like_DNA-bd_sf"/>
</dbReference>
<dbReference type="SMART" id="SM00347">
    <property type="entry name" value="HTH_MARR"/>
    <property type="match status" value="1"/>
</dbReference>
<evidence type="ECO:0000313" key="6">
    <source>
        <dbReference type="Proteomes" id="UP001279642"/>
    </source>
</evidence>
<dbReference type="InterPro" id="IPR023187">
    <property type="entry name" value="Tscrpt_reg_MarR-type_CS"/>
</dbReference>
<keyword evidence="6" id="KW-1185">Reference proteome</keyword>
<comment type="caution">
    <text evidence="5">The sequence shown here is derived from an EMBL/GenBank/DDBJ whole genome shotgun (WGS) entry which is preliminary data.</text>
</comment>
<gene>
    <name evidence="5" type="ORF">SMD27_18285</name>
</gene>
<dbReference type="Gene3D" id="1.10.10.10">
    <property type="entry name" value="Winged helix-like DNA-binding domain superfamily/Winged helix DNA-binding domain"/>
    <property type="match status" value="1"/>
</dbReference>
<evidence type="ECO:0000313" key="5">
    <source>
        <dbReference type="EMBL" id="MDY0884798.1"/>
    </source>
</evidence>
<dbReference type="Pfam" id="PF12802">
    <property type="entry name" value="MarR_2"/>
    <property type="match status" value="1"/>
</dbReference>
<sequence length="149" mass="16658">MGGSTTISNDHETLEKSDYEMLAAFRYQLRRFLNFSQAAARREGLTPRQHQALLCIVGNPGRETATISELANYLLIQHHSAVELVDRLVALDLVNREQDKTDKRKVLVSLTPAARERLKHMSVVHIAELRRIGPQLARLLASFGDATGA</sequence>
<reference evidence="5 6" key="1">
    <citation type="journal article" date="2016" name="Antonie Van Leeuwenhoek">
        <title>Dongia soli sp. nov., isolated from soil from Dokdo, Korea.</title>
        <authorList>
            <person name="Kim D.U."/>
            <person name="Lee H."/>
            <person name="Kim H."/>
            <person name="Kim S.G."/>
            <person name="Ka J.O."/>
        </authorList>
    </citation>
    <scope>NUCLEOTIDE SEQUENCE [LARGE SCALE GENOMIC DNA]</scope>
    <source>
        <strain evidence="5 6">D78</strain>
    </source>
</reference>
<organism evidence="5 6">
    <name type="scientific">Dongia soli</name>
    <dbReference type="NCBI Taxonomy" id="600628"/>
    <lineage>
        <taxon>Bacteria</taxon>
        <taxon>Pseudomonadati</taxon>
        <taxon>Pseudomonadota</taxon>
        <taxon>Alphaproteobacteria</taxon>
        <taxon>Rhodospirillales</taxon>
        <taxon>Dongiaceae</taxon>
        <taxon>Dongia</taxon>
    </lineage>
</organism>
<accession>A0ABU5EF10</accession>